<proteinExistence type="inferred from homology"/>
<name>A0A3M2KWP6_9NOCA</name>
<comment type="caution">
    <text evidence="7">The sequence shown here is derived from an EMBL/GenBank/DDBJ whole genome shotgun (WGS) entry which is preliminary data.</text>
</comment>
<feature type="domain" description="HTH lysR-type" evidence="6">
    <location>
        <begin position="10"/>
        <end position="67"/>
    </location>
</feature>
<evidence type="ECO:0000313" key="8">
    <source>
        <dbReference type="Proteomes" id="UP000279275"/>
    </source>
</evidence>
<dbReference type="InterPro" id="IPR005119">
    <property type="entry name" value="LysR_subst-bd"/>
</dbReference>
<dbReference type="GO" id="GO:0003700">
    <property type="term" value="F:DNA-binding transcription factor activity"/>
    <property type="evidence" value="ECO:0007669"/>
    <property type="project" value="InterPro"/>
</dbReference>
<dbReference type="PRINTS" id="PR00039">
    <property type="entry name" value="HTHLYSR"/>
</dbReference>
<dbReference type="Pfam" id="PF03466">
    <property type="entry name" value="LysR_substrate"/>
    <property type="match status" value="1"/>
</dbReference>
<dbReference type="GO" id="GO:0032993">
    <property type="term" value="C:protein-DNA complex"/>
    <property type="evidence" value="ECO:0007669"/>
    <property type="project" value="TreeGrafter"/>
</dbReference>
<sequence>MDPAYEGSRLDPLELQALLVLSEELHFGRTAQRLGVSQPRVSQLIRQLERRVGRRLVERTSRRVVINRLGEQLLSGVRPAFAALQRAFEDTRTAAHGLRVGFLAPYVSTLDRGIGALRVEHPQCTVSLVQIHWTDVFGPLRRGAVDAQICLAPVEQPGVMVGPTLATFPRQVAVARSGKWATRPALTLEDLGDTPVIGPHPSVPAELARSFWPPATTPAGRPIRFVTAARTEPEMLSAVAHSDAVFVTSTAMPTRFNHPGVVFVPFEGLPDATVVLVWPEGTDHPTLDKFAALAASSGAVADRMPVGR</sequence>
<keyword evidence="5" id="KW-0804">Transcription</keyword>
<accession>A0A3M2KWP6</accession>
<evidence type="ECO:0000256" key="5">
    <source>
        <dbReference type="ARBA" id="ARBA00023163"/>
    </source>
</evidence>
<evidence type="ECO:0000256" key="4">
    <source>
        <dbReference type="ARBA" id="ARBA00023159"/>
    </source>
</evidence>
<evidence type="ECO:0000259" key="6">
    <source>
        <dbReference type="PROSITE" id="PS50931"/>
    </source>
</evidence>
<dbReference type="Gene3D" id="1.10.10.10">
    <property type="entry name" value="Winged helix-like DNA-binding domain superfamily/Winged helix DNA-binding domain"/>
    <property type="match status" value="1"/>
</dbReference>
<protein>
    <submittedName>
        <fullName evidence="7">LysR family transcriptional regulator</fullName>
    </submittedName>
</protein>
<dbReference type="SUPFAM" id="SSF46785">
    <property type="entry name" value="Winged helix' DNA-binding domain"/>
    <property type="match status" value="1"/>
</dbReference>
<dbReference type="InterPro" id="IPR000847">
    <property type="entry name" value="LysR_HTH_N"/>
</dbReference>
<dbReference type="RefSeq" id="WP_122190433.1">
    <property type="nucleotide sequence ID" value="NZ_RFFH01000012.1"/>
</dbReference>
<comment type="similarity">
    <text evidence="1">Belongs to the LysR transcriptional regulatory family.</text>
</comment>
<dbReference type="GO" id="GO:0003677">
    <property type="term" value="F:DNA binding"/>
    <property type="evidence" value="ECO:0007669"/>
    <property type="project" value="UniProtKB-KW"/>
</dbReference>
<keyword evidence="8" id="KW-1185">Reference proteome</keyword>
<dbReference type="SUPFAM" id="SSF53850">
    <property type="entry name" value="Periplasmic binding protein-like II"/>
    <property type="match status" value="1"/>
</dbReference>
<evidence type="ECO:0000256" key="2">
    <source>
        <dbReference type="ARBA" id="ARBA00023015"/>
    </source>
</evidence>
<dbReference type="PANTHER" id="PTHR30346">
    <property type="entry name" value="TRANSCRIPTIONAL DUAL REGULATOR HCAR-RELATED"/>
    <property type="match status" value="1"/>
</dbReference>
<evidence type="ECO:0000313" key="7">
    <source>
        <dbReference type="EMBL" id="RMI29919.1"/>
    </source>
</evidence>
<dbReference type="PROSITE" id="PS50931">
    <property type="entry name" value="HTH_LYSR"/>
    <property type="match status" value="1"/>
</dbReference>
<dbReference type="PANTHER" id="PTHR30346:SF0">
    <property type="entry name" value="HCA OPERON TRANSCRIPTIONAL ACTIVATOR HCAR"/>
    <property type="match status" value="1"/>
</dbReference>
<organism evidence="7 8">
    <name type="scientific">Nocardia stercoris</name>
    <dbReference type="NCBI Taxonomy" id="2483361"/>
    <lineage>
        <taxon>Bacteria</taxon>
        <taxon>Bacillati</taxon>
        <taxon>Actinomycetota</taxon>
        <taxon>Actinomycetes</taxon>
        <taxon>Mycobacteriales</taxon>
        <taxon>Nocardiaceae</taxon>
        <taxon>Nocardia</taxon>
    </lineage>
</organism>
<keyword evidence="4" id="KW-0010">Activator</keyword>
<dbReference type="OrthoDB" id="79118at2"/>
<evidence type="ECO:0000256" key="1">
    <source>
        <dbReference type="ARBA" id="ARBA00009437"/>
    </source>
</evidence>
<evidence type="ECO:0000256" key="3">
    <source>
        <dbReference type="ARBA" id="ARBA00023125"/>
    </source>
</evidence>
<dbReference type="InterPro" id="IPR036388">
    <property type="entry name" value="WH-like_DNA-bd_sf"/>
</dbReference>
<dbReference type="Pfam" id="PF00126">
    <property type="entry name" value="HTH_1"/>
    <property type="match status" value="1"/>
</dbReference>
<gene>
    <name evidence="7" type="ORF">EBN03_24325</name>
</gene>
<reference evidence="7 8" key="1">
    <citation type="submission" date="2018-10" db="EMBL/GenBank/DDBJ databases">
        <title>Isolation from cow dung.</title>
        <authorList>
            <person name="Ling L."/>
        </authorList>
    </citation>
    <scope>NUCLEOTIDE SEQUENCE [LARGE SCALE GENOMIC DNA]</scope>
    <source>
        <strain evidence="7 8">NEAU-LL90</strain>
    </source>
</reference>
<dbReference type="Gene3D" id="3.40.190.10">
    <property type="entry name" value="Periplasmic binding protein-like II"/>
    <property type="match status" value="2"/>
</dbReference>
<dbReference type="AlphaFoldDB" id="A0A3M2KWP6"/>
<dbReference type="EMBL" id="RFFH01000012">
    <property type="protein sequence ID" value="RMI29919.1"/>
    <property type="molecule type" value="Genomic_DNA"/>
</dbReference>
<dbReference type="Proteomes" id="UP000279275">
    <property type="component" value="Unassembled WGS sequence"/>
</dbReference>
<keyword evidence="2" id="KW-0805">Transcription regulation</keyword>
<dbReference type="InterPro" id="IPR036390">
    <property type="entry name" value="WH_DNA-bd_sf"/>
</dbReference>
<keyword evidence="3" id="KW-0238">DNA-binding</keyword>